<proteinExistence type="predicted"/>
<dbReference type="AlphaFoldDB" id="A0A4R2B976"/>
<dbReference type="Proteomes" id="UP000295689">
    <property type="component" value="Unassembled WGS sequence"/>
</dbReference>
<reference evidence="1 2" key="1">
    <citation type="journal article" date="2015" name="Stand. Genomic Sci.">
        <title>Genomic Encyclopedia of Bacterial and Archaeal Type Strains, Phase III: the genomes of soil and plant-associated and newly described type strains.</title>
        <authorList>
            <person name="Whitman W.B."/>
            <person name="Woyke T."/>
            <person name="Klenk H.P."/>
            <person name="Zhou Y."/>
            <person name="Lilburn T.G."/>
            <person name="Beck B.J."/>
            <person name="De Vos P."/>
            <person name="Vandamme P."/>
            <person name="Eisen J.A."/>
            <person name="Garrity G."/>
            <person name="Hugenholtz P."/>
            <person name="Kyrpides N.C."/>
        </authorList>
    </citation>
    <scope>NUCLEOTIDE SEQUENCE [LARGE SCALE GENOMIC DNA]</scope>
    <source>
        <strain evidence="1 2">CV53</strain>
    </source>
</reference>
<gene>
    <name evidence="1" type="ORF">EV146_11087</name>
</gene>
<keyword evidence="2" id="KW-1185">Reference proteome</keyword>
<evidence type="ECO:0000313" key="1">
    <source>
        <dbReference type="EMBL" id="TCN22602.1"/>
    </source>
</evidence>
<protein>
    <submittedName>
        <fullName evidence="1">Uncharacterized protein</fullName>
    </submittedName>
</protein>
<organism evidence="1 2">
    <name type="scientific">Mesobacillus foraminis</name>
    <dbReference type="NCBI Taxonomy" id="279826"/>
    <lineage>
        <taxon>Bacteria</taxon>
        <taxon>Bacillati</taxon>
        <taxon>Bacillota</taxon>
        <taxon>Bacilli</taxon>
        <taxon>Bacillales</taxon>
        <taxon>Bacillaceae</taxon>
        <taxon>Mesobacillus</taxon>
    </lineage>
</organism>
<accession>A0A4R2B976</accession>
<name>A0A4R2B976_9BACI</name>
<evidence type="ECO:0000313" key="2">
    <source>
        <dbReference type="Proteomes" id="UP000295689"/>
    </source>
</evidence>
<comment type="caution">
    <text evidence="1">The sequence shown here is derived from an EMBL/GenBank/DDBJ whole genome shotgun (WGS) entry which is preliminary data.</text>
</comment>
<sequence>MGLFNELSCYGKLMDALVRIKSGDFQSMETGRMQFLDEAAPLLSTEPGLDTLMLLAPHLDESLLFLGRPWENPSALNPSLVHGTLKAGGRSFVFEALSNLRMLSIALGQYKVNNVSPFAAKKFLNEAVAQNIDCLFPTETEEARIKGNENEGKIALLYNYLLKHLSPLGLLDKMLQEIEKLTVQRPIMTDKIVTLIHSGIKLCEQMNGMPGEFQVFARAVRTDVPVWGKLSEQKLNLACREMGEEMQATGLVSTRHCHLIQFLNKENPDLLPAAFGLNETGEQRFRSCQKEISLLIDTSIRTGTRQGIYGLACLMDRPDFQDALVYTLCKLLDNQPCRKIASRIKDVYSCGEEMVQPFILTGMIQLLGLPLGVGQGYNPTCQSTRALSYWSQKNPLFLMDRYIETITKGYLELEFEGKPISSLYLSPGELNNSIPLDPVSVVIIPHLHAIYTEMINRAIGRAEDVHKWINPAYYHQGVLEGFAQREKRPDFDLLFTSYYYPGNNFLEAWLPQPAGIIIYDSKGEPLGAHAILIQRIAKDQDGHSRVYFYNPNNDSKQTWGKDMVTSVAGNGEKPGEASLPFGQFLTCLYAFHYPL</sequence>
<dbReference type="EMBL" id="SLVV01000010">
    <property type="protein sequence ID" value="TCN22602.1"/>
    <property type="molecule type" value="Genomic_DNA"/>
</dbReference>
<dbReference type="RefSeq" id="WP_132009393.1">
    <property type="nucleotide sequence ID" value="NZ_JABUHM010000011.1"/>
</dbReference>